<gene>
    <name evidence="2" type="primary">si:ch211-266a5.12</name>
</gene>
<sequence>MASALQCFYFILMLSIPIRECMMISQDVKCIIKKPCFDLSLLPKMVEHVSKDMIVEDGEKILLRHSYFDKIRKKKTLHSCVLLKVIDLFQDVLIRTEAKSSVHQTENINHHHELINIMFQLKNCLSKKKNQCNKLYNNADTQNNTSTAVPTMKDMTPYQLAVIQLQKLKNAHDKVSTVHVQERVMDELKTLHSYMQGKGFRKILTEESHDVS</sequence>
<proteinExistence type="predicted"/>
<name>A0AC58J710_DANRE</name>
<dbReference type="RefSeq" id="XP_073802268.1">
    <property type="nucleotide sequence ID" value="XM_073946167.1"/>
</dbReference>
<dbReference type="Proteomes" id="UP000000437">
    <property type="component" value="Chromosome 4"/>
</dbReference>
<keyword evidence="1" id="KW-1185">Reference proteome</keyword>
<accession>A0AC58J710</accession>
<evidence type="ECO:0000313" key="1">
    <source>
        <dbReference type="Proteomes" id="UP000000437"/>
    </source>
</evidence>
<organism evidence="1 2">
    <name type="scientific">Danio rerio</name>
    <name type="common">Zebrafish</name>
    <name type="synonym">Brachydanio rerio</name>
    <dbReference type="NCBI Taxonomy" id="7955"/>
    <lineage>
        <taxon>Eukaryota</taxon>
        <taxon>Metazoa</taxon>
        <taxon>Chordata</taxon>
        <taxon>Craniata</taxon>
        <taxon>Vertebrata</taxon>
        <taxon>Euteleostomi</taxon>
        <taxon>Actinopterygii</taxon>
        <taxon>Neopterygii</taxon>
        <taxon>Teleostei</taxon>
        <taxon>Ostariophysi</taxon>
        <taxon>Cypriniformes</taxon>
        <taxon>Danionidae</taxon>
        <taxon>Danioninae</taxon>
        <taxon>Danio</taxon>
    </lineage>
</organism>
<evidence type="ECO:0000313" key="2">
    <source>
        <dbReference type="RefSeq" id="XP_073802268.1"/>
    </source>
</evidence>
<protein>
    <submittedName>
        <fullName evidence="2">Uncharacterized protein isoform X1</fullName>
    </submittedName>
</protein>
<reference evidence="2" key="1">
    <citation type="submission" date="2025-08" db="UniProtKB">
        <authorList>
            <consortium name="RefSeq"/>
        </authorList>
    </citation>
    <scope>IDENTIFICATION</scope>
    <source>
        <strain evidence="2">Tuebingen</strain>
        <tissue evidence="2">Fibroblasts and whole tissue</tissue>
    </source>
</reference>